<dbReference type="SMART" id="SM00288">
    <property type="entry name" value="VHS"/>
    <property type="match status" value="1"/>
</dbReference>
<feature type="compositionally biased region" description="Polar residues" evidence="4">
    <location>
        <begin position="182"/>
        <end position="193"/>
    </location>
</feature>
<dbReference type="PIRSF" id="PIRSF036948">
    <property type="entry name" value="TOM1"/>
    <property type="match status" value="1"/>
</dbReference>
<keyword evidence="3" id="KW-0653">Protein transport</keyword>
<dbReference type="PROSITE" id="PS50179">
    <property type="entry name" value="VHS"/>
    <property type="match status" value="1"/>
</dbReference>
<dbReference type="PANTHER" id="PTHR13856">
    <property type="entry name" value="VHS DOMAIN CONTAINING PROTEIN FAMILY"/>
    <property type="match status" value="1"/>
</dbReference>
<dbReference type="CDD" id="cd03565">
    <property type="entry name" value="VHS_Tom1_like"/>
    <property type="match status" value="1"/>
</dbReference>
<feature type="region of interest" description="Disordered" evidence="4">
    <location>
        <begin position="451"/>
        <end position="480"/>
    </location>
</feature>
<dbReference type="Pfam" id="PF03127">
    <property type="entry name" value="GAT"/>
    <property type="match status" value="1"/>
</dbReference>
<evidence type="ECO:0000313" key="8">
    <source>
        <dbReference type="Proteomes" id="UP000478052"/>
    </source>
</evidence>
<dbReference type="GO" id="GO:0005768">
    <property type="term" value="C:endosome"/>
    <property type="evidence" value="ECO:0007669"/>
    <property type="project" value="TreeGrafter"/>
</dbReference>
<evidence type="ECO:0000256" key="3">
    <source>
        <dbReference type="ARBA" id="ARBA00022927"/>
    </source>
</evidence>
<evidence type="ECO:0000313" key="7">
    <source>
        <dbReference type="EMBL" id="KAF0770072.1"/>
    </source>
</evidence>
<dbReference type="InterPro" id="IPR038425">
    <property type="entry name" value="GAT_sf"/>
</dbReference>
<dbReference type="GO" id="GO:0016020">
    <property type="term" value="C:membrane"/>
    <property type="evidence" value="ECO:0007669"/>
    <property type="project" value="TreeGrafter"/>
</dbReference>
<feature type="region of interest" description="Disordered" evidence="4">
    <location>
        <begin position="167"/>
        <end position="196"/>
    </location>
</feature>
<dbReference type="GO" id="GO:0007165">
    <property type="term" value="P:signal transduction"/>
    <property type="evidence" value="ECO:0007669"/>
    <property type="project" value="TreeGrafter"/>
</dbReference>
<evidence type="ECO:0000259" key="6">
    <source>
        <dbReference type="PROSITE" id="PS50909"/>
    </source>
</evidence>
<feature type="compositionally biased region" description="Basic and acidic residues" evidence="4">
    <location>
        <begin position="464"/>
        <end position="474"/>
    </location>
</feature>
<dbReference type="Proteomes" id="UP000478052">
    <property type="component" value="Unassembled WGS sequence"/>
</dbReference>
<comment type="similarity">
    <text evidence="1">Belongs to the TOM1 family.</text>
</comment>
<dbReference type="InterPro" id="IPR008942">
    <property type="entry name" value="ENTH_VHS"/>
</dbReference>
<dbReference type="Gene3D" id="1.20.58.160">
    <property type="match status" value="1"/>
</dbReference>
<evidence type="ECO:0000259" key="5">
    <source>
        <dbReference type="PROSITE" id="PS50179"/>
    </source>
</evidence>
<dbReference type="AlphaFoldDB" id="A0A6G0ZGW6"/>
<dbReference type="GO" id="GO:0043130">
    <property type="term" value="F:ubiquitin binding"/>
    <property type="evidence" value="ECO:0007669"/>
    <property type="project" value="InterPro"/>
</dbReference>
<dbReference type="GO" id="GO:0015031">
    <property type="term" value="P:protein transport"/>
    <property type="evidence" value="ECO:0007669"/>
    <property type="project" value="UniProtKB-KW"/>
</dbReference>
<organism evidence="7 8">
    <name type="scientific">Aphis craccivora</name>
    <name type="common">Cowpea aphid</name>
    <dbReference type="NCBI Taxonomy" id="307492"/>
    <lineage>
        <taxon>Eukaryota</taxon>
        <taxon>Metazoa</taxon>
        <taxon>Ecdysozoa</taxon>
        <taxon>Arthropoda</taxon>
        <taxon>Hexapoda</taxon>
        <taxon>Insecta</taxon>
        <taxon>Pterygota</taxon>
        <taxon>Neoptera</taxon>
        <taxon>Paraneoptera</taxon>
        <taxon>Hemiptera</taxon>
        <taxon>Sternorrhyncha</taxon>
        <taxon>Aphidomorpha</taxon>
        <taxon>Aphidoidea</taxon>
        <taxon>Aphididae</taxon>
        <taxon>Aphidini</taxon>
        <taxon>Aphis</taxon>
        <taxon>Aphis</taxon>
    </lineage>
</organism>
<dbReference type="PROSITE" id="PS50909">
    <property type="entry name" value="GAT"/>
    <property type="match status" value="1"/>
</dbReference>
<reference evidence="7 8" key="1">
    <citation type="submission" date="2019-08" db="EMBL/GenBank/DDBJ databases">
        <title>Whole genome of Aphis craccivora.</title>
        <authorList>
            <person name="Voronova N.V."/>
            <person name="Shulinski R.S."/>
            <person name="Bandarenka Y.V."/>
            <person name="Zhorov D.G."/>
            <person name="Warner D."/>
        </authorList>
    </citation>
    <scope>NUCLEOTIDE SEQUENCE [LARGE SCALE GENOMIC DNA]</scope>
    <source>
        <strain evidence="7">180601</strain>
        <tissue evidence="7">Whole Body</tissue>
    </source>
</reference>
<dbReference type="CDD" id="cd14233">
    <property type="entry name" value="GAT_TOM1_like"/>
    <property type="match status" value="1"/>
</dbReference>
<dbReference type="GO" id="GO:0035091">
    <property type="term" value="F:phosphatidylinositol binding"/>
    <property type="evidence" value="ECO:0007669"/>
    <property type="project" value="InterPro"/>
</dbReference>
<name>A0A6G0ZGW6_APHCR</name>
<dbReference type="EMBL" id="VUJU01000489">
    <property type="protein sequence ID" value="KAF0770072.1"/>
    <property type="molecule type" value="Genomic_DNA"/>
</dbReference>
<proteinExistence type="inferred from homology"/>
<protein>
    <submittedName>
        <fullName evidence="7">TOM1-like protein 2 isoform X1</fullName>
    </submittedName>
</protein>
<evidence type="ECO:0000256" key="2">
    <source>
        <dbReference type="ARBA" id="ARBA00022448"/>
    </source>
</evidence>
<feature type="domain" description="VHS" evidence="5">
    <location>
        <begin position="23"/>
        <end position="156"/>
    </location>
</feature>
<accession>A0A6G0ZGW6</accession>
<dbReference type="InterPro" id="IPR004152">
    <property type="entry name" value="GAT_dom"/>
</dbReference>
<dbReference type="Pfam" id="PF00790">
    <property type="entry name" value="VHS"/>
    <property type="match status" value="1"/>
</dbReference>
<dbReference type="SUPFAM" id="SSF89009">
    <property type="entry name" value="GAT-like domain"/>
    <property type="match status" value="1"/>
</dbReference>
<dbReference type="PANTHER" id="PTHR13856:SF137">
    <property type="entry name" value="GH05942P"/>
    <property type="match status" value="1"/>
</dbReference>
<sequence length="480" mass="53791">MATIFGVSLNPFSTPVGEKIELATDGGLASENWSLNMEICDMINDTEEGPKDAVKAIRKRLLQNAGKNHKIIMYTLTVLETCVKNCGKRFHILVCNKEFSQDLIKLIGPKNDPPTIVQEKVLSLIQSWADAFRNQPDLQGVYHVYRELRQKGIEFPMTNLDTMAPIHTPHKSYSEEPKPVVSSHSNDLTNSRSNKPDQFYKLNSDLELVRGNMAVLNEMLSELVPGKEDESDVQLLTDLYTTCKAMQERIVELLAKLSDGELTEQLLLVNDDLNNLFLRYSRYEKNREARCSTTSVDGPSTKTTDLLQGFIDEPIATTSNQFSKLSVHNENPKQNPPADLLTSIHTDDFDMFAQSRSVSYENTKVGGSSYDANLKPDQVNSLASLTQARSQNVTTKDDCAHEDVIRMHSEQDFDEIAAWLSENPGSSTRTGNEVEESLSSSEFERFLAERAAAAENLPTGNNENEPRRNKEKQGDTMFAL</sequence>
<keyword evidence="2" id="KW-0813">Transport</keyword>
<dbReference type="InterPro" id="IPR002014">
    <property type="entry name" value="VHS_dom"/>
</dbReference>
<comment type="caution">
    <text evidence="7">The sequence shown here is derived from an EMBL/GenBank/DDBJ whole genome shotgun (WGS) entry which is preliminary data.</text>
</comment>
<dbReference type="SUPFAM" id="SSF48464">
    <property type="entry name" value="ENTH/VHS domain"/>
    <property type="match status" value="1"/>
</dbReference>
<dbReference type="InterPro" id="IPR014645">
    <property type="entry name" value="TOM1"/>
</dbReference>
<dbReference type="Gene3D" id="1.25.40.90">
    <property type="match status" value="1"/>
</dbReference>
<dbReference type="OrthoDB" id="2018246at2759"/>
<evidence type="ECO:0000256" key="4">
    <source>
        <dbReference type="SAM" id="MobiDB-lite"/>
    </source>
</evidence>
<dbReference type="GO" id="GO:0030276">
    <property type="term" value="F:clathrin binding"/>
    <property type="evidence" value="ECO:0007669"/>
    <property type="project" value="TreeGrafter"/>
</dbReference>
<keyword evidence="8" id="KW-1185">Reference proteome</keyword>
<evidence type="ECO:0000256" key="1">
    <source>
        <dbReference type="ARBA" id="ARBA00007708"/>
    </source>
</evidence>
<gene>
    <name evidence="7" type="ORF">FWK35_00003328</name>
</gene>
<feature type="domain" description="GAT" evidence="6">
    <location>
        <begin position="197"/>
        <end position="285"/>
    </location>
</feature>